<dbReference type="Pfam" id="PF01476">
    <property type="entry name" value="LysM"/>
    <property type="match status" value="2"/>
</dbReference>
<evidence type="ECO:0000256" key="2">
    <source>
        <dbReference type="SAM" id="SignalP"/>
    </source>
</evidence>
<dbReference type="InterPro" id="IPR002053">
    <property type="entry name" value="Glyco_hydro_25"/>
</dbReference>
<evidence type="ECO:0000256" key="1">
    <source>
        <dbReference type="ARBA" id="ARBA00010646"/>
    </source>
</evidence>
<feature type="domain" description="LysM" evidence="3">
    <location>
        <begin position="329"/>
        <end position="373"/>
    </location>
</feature>
<dbReference type="PANTHER" id="PTHR34135:SF2">
    <property type="entry name" value="LYSOZYME"/>
    <property type="match status" value="1"/>
</dbReference>
<comment type="caution">
    <text evidence="4">The sequence shown here is derived from an EMBL/GenBank/DDBJ whole genome shotgun (WGS) entry which is preliminary data.</text>
</comment>
<dbReference type="SUPFAM" id="SSF54106">
    <property type="entry name" value="LysM domain"/>
    <property type="match status" value="2"/>
</dbReference>
<dbReference type="GO" id="GO:0016052">
    <property type="term" value="P:carbohydrate catabolic process"/>
    <property type="evidence" value="ECO:0007669"/>
    <property type="project" value="TreeGrafter"/>
</dbReference>
<dbReference type="PROSITE" id="PS51782">
    <property type="entry name" value="LYSM"/>
    <property type="match status" value="2"/>
</dbReference>
<dbReference type="PANTHER" id="PTHR34135">
    <property type="entry name" value="LYSOZYME"/>
    <property type="match status" value="1"/>
</dbReference>
<evidence type="ECO:0000313" key="5">
    <source>
        <dbReference type="Proteomes" id="UP000075304"/>
    </source>
</evidence>
<dbReference type="SUPFAM" id="SSF51445">
    <property type="entry name" value="(Trans)glycosidases"/>
    <property type="match status" value="1"/>
</dbReference>
<keyword evidence="2" id="KW-0732">Signal</keyword>
<dbReference type="PROSITE" id="PS51904">
    <property type="entry name" value="GLYCOSYL_HYDROL_F25_2"/>
    <property type="match status" value="1"/>
</dbReference>
<dbReference type="InterPro" id="IPR018392">
    <property type="entry name" value="LysM"/>
</dbReference>
<feature type="chain" id="PRO_5039563681" description="LysM domain-containing protein" evidence="2">
    <location>
        <begin position="28"/>
        <end position="428"/>
    </location>
</feature>
<dbReference type="SMART" id="SM00257">
    <property type="entry name" value="LysM"/>
    <property type="match status" value="2"/>
</dbReference>
<feature type="domain" description="LysM" evidence="3">
    <location>
        <begin position="383"/>
        <end position="427"/>
    </location>
</feature>
<dbReference type="CDD" id="cd00118">
    <property type="entry name" value="LysM"/>
    <property type="match status" value="2"/>
</dbReference>
<dbReference type="EMBL" id="LQYI01000024">
    <property type="protein sequence ID" value="KYC71625.1"/>
    <property type="molecule type" value="Genomic_DNA"/>
</dbReference>
<evidence type="ECO:0000259" key="3">
    <source>
        <dbReference type="PROSITE" id="PS51782"/>
    </source>
</evidence>
<organism evidence="4 5">
    <name type="scientific">Heyndrickxia coagulans</name>
    <name type="common">Weizmannia coagulans</name>
    <dbReference type="NCBI Taxonomy" id="1398"/>
    <lineage>
        <taxon>Bacteria</taxon>
        <taxon>Bacillati</taxon>
        <taxon>Bacillota</taxon>
        <taxon>Bacilli</taxon>
        <taxon>Bacillales</taxon>
        <taxon>Bacillaceae</taxon>
        <taxon>Heyndrickxia</taxon>
    </lineage>
</organism>
<name>A0A150KHD9_HEYCO</name>
<gene>
    <name evidence="4" type="ORF">B4099_3166</name>
</gene>
<sequence>MNRLTKTIGALALATGLAFSFAPNTYAAAPSVDFIDVSHHNAEQGLPLSFYQTMKAGGINAVVVKVSDGQSYVDPAASVNIANAKQAGMAVHAYHYARFKSTVQAKAEAKWFDKKLKLVGFDKNKDGQVVVDVEDKSLASLSAADLTKATNAFVAKMKSLGYRKIDLYTGHSFFNTELQPSKLTISKPWLARYPLYPSTGKPEPVWHNGEKGAWQWSSTYKFIGISGYFDVSQDFAGKYTNVSAVDNATSTGVVKKIGSLSLVDYLKAKGKDASFSGRKKLASQYGITDYNGTAAQNLALLSKLKSGVKPAKVNTTNSKLTTSSKVPAKTYTVKRGDTLSGIAKKYGTTVSKLKSLNGIKNANLIYAGQKLKISGSAAAGSTKYVTVRSGDTVSELAAKYGSTIAKIKSWNKLNSRYTIYVREKLRVK</sequence>
<accession>A0A150KHD9</accession>
<evidence type="ECO:0000313" key="4">
    <source>
        <dbReference type="EMBL" id="KYC71625.1"/>
    </source>
</evidence>
<dbReference type="GO" id="GO:0009253">
    <property type="term" value="P:peptidoglycan catabolic process"/>
    <property type="evidence" value="ECO:0007669"/>
    <property type="project" value="InterPro"/>
</dbReference>
<comment type="similarity">
    <text evidence="1">Belongs to the glycosyl hydrolase 25 family.</text>
</comment>
<dbReference type="GO" id="GO:0016998">
    <property type="term" value="P:cell wall macromolecule catabolic process"/>
    <property type="evidence" value="ECO:0007669"/>
    <property type="project" value="InterPro"/>
</dbReference>
<dbReference type="AlphaFoldDB" id="A0A150KHD9"/>
<proteinExistence type="inferred from homology"/>
<dbReference type="Gene3D" id="3.20.20.80">
    <property type="entry name" value="Glycosidases"/>
    <property type="match status" value="1"/>
</dbReference>
<dbReference type="Pfam" id="PF01183">
    <property type="entry name" value="Glyco_hydro_25"/>
    <property type="match status" value="1"/>
</dbReference>
<dbReference type="InterPro" id="IPR036779">
    <property type="entry name" value="LysM_dom_sf"/>
</dbReference>
<feature type="signal peptide" evidence="2">
    <location>
        <begin position="1"/>
        <end position="27"/>
    </location>
</feature>
<protein>
    <recommendedName>
        <fullName evidence="3">LysM domain-containing protein</fullName>
    </recommendedName>
</protein>
<dbReference type="InterPro" id="IPR017853">
    <property type="entry name" value="GH"/>
</dbReference>
<dbReference type="PATRIC" id="fig|1398.25.peg.1769"/>
<dbReference type="GO" id="GO:0003796">
    <property type="term" value="F:lysozyme activity"/>
    <property type="evidence" value="ECO:0007669"/>
    <property type="project" value="InterPro"/>
</dbReference>
<dbReference type="SUPFAM" id="SSF158634">
    <property type="entry name" value="RPA2825-like"/>
    <property type="match status" value="1"/>
</dbReference>
<reference evidence="4 5" key="1">
    <citation type="submission" date="2016-01" db="EMBL/GenBank/DDBJ databases">
        <title>Genome Sequences of Twelve Sporeforming Bacillus Species Isolated from Foods.</title>
        <authorList>
            <person name="Berendsen E.M."/>
            <person name="Wells-Bennik M.H."/>
            <person name="Krawcyk A.O."/>
            <person name="De Jong A."/>
            <person name="Holsappel S."/>
            <person name="Eijlander R.T."/>
            <person name="Kuipers O.P."/>
        </authorList>
    </citation>
    <scope>NUCLEOTIDE SEQUENCE [LARGE SCALE GENOMIC DNA]</scope>
    <source>
        <strain evidence="4 5">B4099</strain>
    </source>
</reference>
<dbReference type="Proteomes" id="UP000075304">
    <property type="component" value="Unassembled WGS sequence"/>
</dbReference>
<dbReference type="Gene3D" id="3.10.350.10">
    <property type="entry name" value="LysM domain"/>
    <property type="match status" value="2"/>
</dbReference>
<dbReference type="RefSeq" id="WP_061574450.1">
    <property type="nucleotide sequence ID" value="NZ_LQYI01000024.1"/>
</dbReference>